<dbReference type="GO" id="GO:0005819">
    <property type="term" value="C:spindle"/>
    <property type="evidence" value="ECO:0007669"/>
    <property type="project" value="TreeGrafter"/>
</dbReference>
<dbReference type="GO" id="GO:0008017">
    <property type="term" value="F:microtubule binding"/>
    <property type="evidence" value="ECO:0007669"/>
    <property type="project" value="InterPro"/>
</dbReference>
<dbReference type="EMBL" id="OU503044">
    <property type="protein sequence ID" value="CAI9768488.1"/>
    <property type="molecule type" value="Genomic_DNA"/>
</dbReference>
<evidence type="ECO:0000313" key="6">
    <source>
        <dbReference type="Proteomes" id="UP000834106"/>
    </source>
</evidence>
<dbReference type="PANTHER" id="PTHR19321:SF0">
    <property type="entry name" value="65-KDA MICROTUBULE-ASSOCIATED PROTEIN 6"/>
    <property type="match status" value="1"/>
</dbReference>
<comment type="similarity">
    <text evidence="2">Belongs to the MAP65/ASE1 family.</text>
</comment>
<keyword evidence="4" id="KW-0963">Cytoplasm</keyword>
<dbReference type="GO" id="GO:0005874">
    <property type="term" value="C:microtubule"/>
    <property type="evidence" value="ECO:0007669"/>
    <property type="project" value="UniProtKB-KW"/>
</dbReference>
<proteinExistence type="inferred from homology"/>
<name>A0AAD1ZEW7_9LAMI</name>
<evidence type="ECO:0000313" key="5">
    <source>
        <dbReference type="EMBL" id="CAI9768488.1"/>
    </source>
</evidence>
<evidence type="ECO:0000256" key="4">
    <source>
        <dbReference type="ARBA" id="ARBA00023212"/>
    </source>
</evidence>
<keyword evidence="6" id="KW-1185">Reference proteome</keyword>
<dbReference type="AlphaFoldDB" id="A0AAD1ZEW7"/>
<comment type="subcellular location">
    <subcellularLocation>
        <location evidence="1">Cytoplasm</location>
        <location evidence="1">Cytoskeleton</location>
    </subcellularLocation>
</comment>
<keyword evidence="3" id="KW-0493">Microtubule</keyword>
<sequence>MPHEPFVSSLVRIRREGPNRKGKMTSITCNRQNFLLVEVKGREGMRWDVMIDLAQPQGSGVVDPCELLANIDIQMNKAKDEAWSRKEIMDKIDRWLAACDEENWLEDYT</sequence>
<keyword evidence="4" id="KW-0206">Cytoskeleton</keyword>
<accession>A0AAD1ZEW7</accession>
<evidence type="ECO:0000256" key="2">
    <source>
        <dbReference type="ARBA" id="ARBA00006187"/>
    </source>
</evidence>
<dbReference type="Proteomes" id="UP000834106">
    <property type="component" value="Chromosome 9"/>
</dbReference>
<reference evidence="5" key="1">
    <citation type="submission" date="2023-05" db="EMBL/GenBank/DDBJ databases">
        <authorList>
            <person name="Huff M."/>
        </authorList>
    </citation>
    <scope>NUCLEOTIDE SEQUENCE</scope>
</reference>
<dbReference type="PANTHER" id="PTHR19321">
    <property type="entry name" value="PROTEIN REGULATOR OF CYTOKINESIS 1 PRC1-RELATED"/>
    <property type="match status" value="1"/>
</dbReference>
<gene>
    <name evidence="5" type="ORF">FPE_LOCUS15918</name>
</gene>
<protein>
    <submittedName>
        <fullName evidence="5">Uncharacterized protein</fullName>
    </submittedName>
</protein>
<dbReference type="InterPro" id="IPR007145">
    <property type="entry name" value="MAP65_Ase1_PRC1"/>
</dbReference>
<dbReference type="Gene3D" id="1.20.58.1520">
    <property type="match status" value="1"/>
</dbReference>
<evidence type="ECO:0000256" key="3">
    <source>
        <dbReference type="ARBA" id="ARBA00022701"/>
    </source>
</evidence>
<organism evidence="5 6">
    <name type="scientific">Fraxinus pennsylvanica</name>
    <dbReference type="NCBI Taxonomy" id="56036"/>
    <lineage>
        <taxon>Eukaryota</taxon>
        <taxon>Viridiplantae</taxon>
        <taxon>Streptophyta</taxon>
        <taxon>Embryophyta</taxon>
        <taxon>Tracheophyta</taxon>
        <taxon>Spermatophyta</taxon>
        <taxon>Magnoliopsida</taxon>
        <taxon>eudicotyledons</taxon>
        <taxon>Gunneridae</taxon>
        <taxon>Pentapetalae</taxon>
        <taxon>asterids</taxon>
        <taxon>lamiids</taxon>
        <taxon>Lamiales</taxon>
        <taxon>Oleaceae</taxon>
        <taxon>Oleeae</taxon>
        <taxon>Fraxinus</taxon>
    </lineage>
</organism>
<evidence type="ECO:0000256" key="1">
    <source>
        <dbReference type="ARBA" id="ARBA00004245"/>
    </source>
</evidence>
<dbReference type="GO" id="GO:0005737">
    <property type="term" value="C:cytoplasm"/>
    <property type="evidence" value="ECO:0007669"/>
    <property type="project" value="TreeGrafter"/>
</dbReference>
<dbReference type="GO" id="GO:0000226">
    <property type="term" value="P:microtubule cytoskeleton organization"/>
    <property type="evidence" value="ECO:0007669"/>
    <property type="project" value="InterPro"/>
</dbReference>